<dbReference type="InterPro" id="IPR050188">
    <property type="entry name" value="RluA_PseudoU_synthase"/>
</dbReference>
<reference evidence="8 9" key="1">
    <citation type="submission" date="2016-09" db="EMBL/GenBank/DDBJ databases">
        <authorList>
            <person name="Capua I."/>
            <person name="De Benedictis P."/>
            <person name="Joannis T."/>
            <person name="Lombin L.H."/>
            <person name="Cattoli G."/>
        </authorList>
    </citation>
    <scope>NUCLEOTIDE SEQUENCE [LARGE SCALE GENOMIC DNA]</scope>
    <source>
        <strain evidence="8 9">GluBS11</strain>
    </source>
</reference>
<dbReference type="Gene3D" id="3.10.290.10">
    <property type="entry name" value="RNA-binding S4 domain"/>
    <property type="match status" value="1"/>
</dbReference>
<dbReference type="Pfam" id="PF01479">
    <property type="entry name" value="S4"/>
    <property type="match status" value="1"/>
</dbReference>
<keyword evidence="3 6" id="KW-0413">Isomerase</keyword>
<keyword evidence="9" id="KW-1185">Reference proteome</keyword>
<name>A0A1D3TNR7_9FIRM</name>
<feature type="active site" evidence="4">
    <location>
        <position position="144"/>
    </location>
</feature>
<evidence type="ECO:0000256" key="2">
    <source>
        <dbReference type="ARBA" id="ARBA00010876"/>
    </source>
</evidence>
<evidence type="ECO:0000256" key="5">
    <source>
        <dbReference type="PROSITE-ProRule" id="PRU00182"/>
    </source>
</evidence>
<evidence type="ECO:0000259" key="7">
    <source>
        <dbReference type="SMART" id="SM00363"/>
    </source>
</evidence>
<dbReference type="PROSITE" id="PS01129">
    <property type="entry name" value="PSI_RLU"/>
    <property type="match status" value="1"/>
</dbReference>
<dbReference type="PANTHER" id="PTHR21600">
    <property type="entry name" value="MITOCHONDRIAL RNA PSEUDOURIDINE SYNTHASE"/>
    <property type="match status" value="1"/>
</dbReference>
<evidence type="ECO:0000256" key="1">
    <source>
        <dbReference type="ARBA" id="ARBA00000073"/>
    </source>
</evidence>
<comment type="function">
    <text evidence="6">Responsible for synthesis of pseudouridine from uracil.</text>
</comment>
<dbReference type="SMART" id="SM00363">
    <property type="entry name" value="S4"/>
    <property type="match status" value="1"/>
</dbReference>
<dbReference type="GO" id="GO:0000455">
    <property type="term" value="P:enzyme-directed rRNA pseudouridine synthesis"/>
    <property type="evidence" value="ECO:0007669"/>
    <property type="project" value="UniProtKB-ARBA"/>
</dbReference>
<dbReference type="GO" id="GO:0003723">
    <property type="term" value="F:RNA binding"/>
    <property type="evidence" value="ECO:0007669"/>
    <property type="project" value="UniProtKB-KW"/>
</dbReference>
<keyword evidence="5" id="KW-0694">RNA-binding</keyword>
<dbReference type="RefSeq" id="WP_091228831.1">
    <property type="nucleotide sequence ID" value="NZ_FMKA01000001.1"/>
</dbReference>
<comment type="catalytic activity">
    <reaction evidence="1 6">
        <text>a uridine in RNA = a pseudouridine in RNA</text>
        <dbReference type="Rhea" id="RHEA:48348"/>
        <dbReference type="Rhea" id="RHEA-COMP:12068"/>
        <dbReference type="Rhea" id="RHEA-COMP:12069"/>
        <dbReference type="ChEBI" id="CHEBI:65314"/>
        <dbReference type="ChEBI" id="CHEBI:65315"/>
    </reaction>
</comment>
<dbReference type="GO" id="GO:0120159">
    <property type="term" value="F:rRNA pseudouridine synthase activity"/>
    <property type="evidence" value="ECO:0007669"/>
    <property type="project" value="UniProtKB-ARBA"/>
</dbReference>
<gene>
    <name evidence="8" type="ORF">SAMN05421730_1001207</name>
</gene>
<protein>
    <recommendedName>
        <fullName evidence="6">Pseudouridine synthase</fullName>
        <ecNumber evidence="6">5.4.99.-</ecNumber>
    </recommendedName>
</protein>
<evidence type="ECO:0000313" key="9">
    <source>
        <dbReference type="Proteomes" id="UP000199315"/>
    </source>
</evidence>
<dbReference type="AlphaFoldDB" id="A0A1D3TNR7"/>
<dbReference type="EMBL" id="FMKA01000001">
    <property type="protein sequence ID" value="SCP94973.1"/>
    <property type="molecule type" value="Genomic_DNA"/>
</dbReference>
<comment type="similarity">
    <text evidence="2 6">Belongs to the pseudouridine synthase RluA family.</text>
</comment>
<proteinExistence type="inferred from homology"/>
<dbReference type="InterPro" id="IPR006145">
    <property type="entry name" value="PsdUridine_synth_RsuA/RluA"/>
</dbReference>
<evidence type="ECO:0000256" key="4">
    <source>
        <dbReference type="PIRSR" id="PIRSR606225-1"/>
    </source>
</evidence>
<dbReference type="InterPro" id="IPR002942">
    <property type="entry name" value="S4_RNA-bd"/>
</dbReference>
<evidence type="ECO:0000313" key="8">
    <source>
        <dbReference type="EMBL" id="SCP94973.1"/>
    </source>
</evidence>
<accession>A0A1D3TNR7</accession>
<dbReference type="CDD" id="cd00165">
    <property type="entry name" value="S4"/>
    <property type="match status" value="1"/>
</dbReference>
<dbReference type="OrthoDB" id="9773999at2"/>
<feature type="domain" description="RNA-binding S4" evidence="7">
    <location>
        <begin position="13"/>
        <end position="84"/>
    </location>
</feature>
<dbReference type="Gene3D" id="3.30.2350.10">
    <property type="entry name" value="Pseudouridine synthase"/>
    <property type="match status" value="1"/>
</dbReference>
<organism evidence="8 9">
    <name type="scientific">Anaerobium acetethylicum</name>
    <dbReference type="NCBI Taxonomy" id="1619234"/>
    <lineage>
        <taxon>Bacteria</taxon>
        <taxon>Bacillati</taxon>
        <taxon>Bacillota</taxon>
        <taxon>Clostridia</taxon>
        <taxon>Lachnospirales</taxon>
        <taxon>Lachnospiraceae</taxon>
        <taxon>Anaerobium</taxon>
    </lineage>
</organism>
<dbReference type="InterPro" id="IPR036986">
    <property type="entry name" value="S4_RNA-bd_sf"/>
</dbReference>
<dbReference type="NCBIfam" id="TIGR00005">
    <property type="entry name" value="rluA_subfam"/>
    <property type="match status" value="1"/>
</dbReference>
<evidence type="ECO:0000256" key="6">
    <source>
        <dbReference type="RuleBase" id="RU362028"/>
    </source>
</evidence>
<dbReference type="STRING" id="1619234.SAMN05421730_1001207"/>
<dbReference type="InterPro" id="IPR006224">
    <property type="entry name" value="PsdUridine_synth_RluA-like_CS"/>
</dbReference>
<dbReference type="SUPFAM" id="SSF55120">
    <property type="entry name" value="Pseudouridine synthase"/>
    <property type="match status" value="1"/>
</dbReference>
<dbReference type="EC" id="5.4.99.-" evidence="6"/>
<dbReference type="Pfam" id="PF00849">
    <property type="entry name" value="PseudoU_synth_2"/>
    <property type="match status" value="1"/>
</dbReference>
<dbReference type="Proteomes" id="UP000199315">
    <property type="component" value="Unassembled WGS sequence"/>
</dbReference>
<dbReference type="InterPro" id="IPR020103">
    <property type="entry name" value="PsdUridine_synth_cat_dom_sf"/>
</dbReference>
<dbReference type="PROSITE" id="PS50889">
    <property type="entry name" value="S4"/>
    <property type="match status" value="1"/>
</dbReference>
<sequence>MKQIQVSKNEAGQRLDKLLAKYLNKAPKSFIYKMLRKKNITLNGKKAAGNEMLTLNDEIKMFLADETIENFSELKVDRIKPNLKILYEDTNIMIINKPAGILSQKAETSDVSMVEHVISYLLDKGEITMDSLQSFKPSVCNRLDRNTSGIIVAGKSLAGLQTMSEIFKERSLHKYYRCIVNGRLEGRQLIDGYLVKDEKTNKVRILKEETPDSKYIRTEYEPLFSDERITYLEVKLITGRSHQIRAHLASIGHPIIGDVKYGNRTINEEFRKKCGISRQLLHSYRLEMPQIKGPLKYLSGRVFEAEVPQDFKKVLKGF</sequence>
<evidence type="ECO:0000256" key="3">
    <source>
        <dbReference type="ARBA" id="ARBA00023235"/>
    </source>
</evidence>
<dbReference type="InterPro" id="IPR006225">
    <property type="entry name" value="PsdUridine_synth_RluC/D"/>
</dbReference>
<dbReference type="CDD" id="cd02869">
    <property type="entry name" value="PseudoU_synth_RluA_like"/>
    <property type="match status" value="1"/>
</dbReference>